<keyword evidence="1" id="KW-1133">Transmembrane helix</keyword>
<protein>
    <submittedName>
        <fullName evidence="2">Uncharacterized protein</fullName>
    </submittedName>
</protein>
<reference evidence="2 3" key="1">
    <citation type="journal article" date="2014" name="Genome Announc.">
        <title>Draft genome sequence of the pathogenic fungus Scedosporium apiospermum.</title>
        <authorList>
            <person name="Vandeputte P."/>
            <person name="Ghamrawi S."/>
            <person name="Rechenmann M."/>
            <person name="Iltis A."/>
            <person name="Giraud S."/>
            <person name="Fleury M."/>
            <person name="Thornton C."/>
            <person name="Delhaes L."/>
            <person name="Meyer W."/>
            <person name="Papon N."/>
            <person name="Bouchara J.P."/>
        </authorList>
    </citation>
    <scope>NUCLEOTIDE SEQUENCE [LARGE SCALE GENOMIC DNA]</scope>
    <source>
        <strain evidence="2 3">IHEM 14462</strain>
    </source>
</reference>
<keyword evidence="3" id="KW-1185">Reference proteome</keyword>
<feature type="transmembrane region" description="Helical" evidence="1">
    <location>
        <begin position="111"/>
        <end position="128"/>
    </location>
</feature>
<keyword evidence="1" id="KW-0472">Membrane</keyword>
<feature type="transmembrane region" description="Helical" evidence="1">
    <location>
        <begin position="89"/>
        <end position="105"/>
    </location>
</feature>
<evidence type="ECO:0000313" key="2">
    <source>
        <dbReference type="EMBL" id="KEZ40887.1"/>
    </source>
</evidence>
<evidence type="ECO:0000313" key="3">
    <source>
        <dbReference type="Proteomes" id="UP000028545"/>
    </source>
</evidence>
<dbReference type="GeneID" id="27726953"/>
<proteinExistence type="predicted"/>
<dbReference type="HOGENOM" id="CLU_102612_1_0_1"/>
<feature type="transmembrane region" description="Helical" evidence="1">
    <location>
        <begin position="21"/>
        <end position="38"/>
    </location>
</feature>
<comment type="caution">
    <text evidence="2">The sequence shown here is derived from an EMBL/GenBank/DDBJ whole genome shotgun (WGS) entry which is preliminary data.</text>
</comment>
<dbReference type="AlphaFoldDB" id="A0A084G0M5"/>
<dbReference type="VEuPathDB" id="FungiDB:SAPIO_CDS7881"/>
<sequence>MFSKLSDNRWFGSHRKTPLQVVYLMLVFLAIVLTGVRISKIQGPTTRSDTLAIVMGIKSIIIFTYQLITSHVERFRKWGSLRANKILDCMEVVFWFVVVIISFMGVSKRCQGSACALGVIVALIAMILM</sequence>
<evidence type="ECO:0000256" key="1">
    <source>
        <dbReference type="SAM" id="Phobius"/>
    </source>
</evidence>
<feature type="transmembrane region" description="Helical" evidence="1">
    <location>
        <begin position="50"/>
        <end position="68"/>
    </location>
</feature>
<dbReference type="OrthoDB" id="3436860at2759"/>
<dbReference type="OMA" id="YVCIRIR"/>
<dbReference type="EMBL" id="JOWA01000112">
    <property type="protein sequence ID" value="KEZ40887.1"/>
    <property type="molecule type" value="Genomic_DNA"/>
</dbReference>
<organism evidence="2 3">
    <name type="scientific">Pseudallescheria apiosperma</name>
    <name type="common">Scedosporium apiospermum</name>
    <dbReference type="NCBI Taxonomy" id="563466"/>
    <lineage>
        <taxon>Eukaryota</taxon>
        <taxon>Fungi</taxon>
        <taxon>Dikarya</taxon>
        <taxon>Ascomycota</taxon>
        <taxon>Pezizomycotina</taxon>
        <taxon>Sordariomycetes</taxon>
        <taxon>Hypocreomycetidae</taxon>
        <taxon>Microascales</taxon>
        <taxon>Microascaceae</taxon>
        <taxon>Scedosporium</taxon>
    </lineage>
</organism>
<keyword evidence="1" id="KW-0812">Transmembrane</keyword>
<gene>
    <name evidence="2" type="ORF">SAPIO_CDS7881</name>
</gene>
<dbReference type="RefSeq" id="XP_016640686.1">
    <property type="nucleotide sequence ID" value="XM_016789655.1"/>
</dbReference>
<dbReference type="KEGG" id="sapo:SAPIO_CDS7881"/>
<name>A0A084G0M5_PSEDA</name>
<accession>A0A084G0M5</accession>
<dbReference type="Proteomes" id="UP000028545">
    <property type="component" value="Unassembled WGS sequence"/>
</dbReference>